<reference evidence="3" key="1">
    <citation type="submission" date="2023-10" db="EMBL/GenBank/DDBJ databases">
        <authorList>
            <person name="Chen Y."/>
            <person name="Shah S."/>
            <person name="Dougan E. K."/>
            <person name="Thang M."/>
            <person name="Chan C."/>
        </authorList>
    </citation>
    <scope>NUCLEOTIDE SEQUENCE [LARGE SCALE GENOMIC DNA]</scope>
</reference>
<evidence type="ECO:0000259" key="2">
    <source>
        <dbReference type="Pfam" id="PF08450"/>
    </source>
</evidence>
<dbReference type="EMBL" id="CAUYUJ010019458">
    <property type="protein sequence ID" value="CAK0891316.1"/>
    <property type="molecule type" value="Genomic_DNA"/>
</dbReference>
<evidence type="ECO:0000256" key="1">
    <source>
        <dbReference type="ARBA" id="ARBA00008853"/>
    </source>
</evidence>
<dbReference type="Pfam" id="PF08450">
    <property type="entry name" value="SGL"/>
    <property type="match status" value="1"/>
</dbReference>
<proteinExistence type="inferred from homology"/>
<dbReference type="Proteomes" id="UP001189429">
    <property type="component" value="Unassembled WGS sequence"/>
</dbReference>
<evidence type="ECO:0000313" key="3">
    <source>
        <dbReference type="EMBL" id="CAK0891316.1"/>
    </source>
</evidence>
<evidence type="ECO:0000313" key="4">
    <source>
        <dbReference type="Proteomes" id="UP001189429"/>
    </source>
</evidence>
<dbReference type="PANTHER" id="PTHR10907:SF47">
    <property type="entry name" value="REGUCALCIN"/>
    <property type="match status" value="1"/>
</dbReference>
<comment type="similarity">
    <text evidence="1">Belongs to the SMP-30/CGR1 family.</text>
</comment>
<dbReference type="PANTHER" id="PTHR10907">
    <property type="entry name" value="REGUCALCIN"/>
    <property type="match status" value="1"/>
</dbReference>
<protein>
    <recommendedName>
        <fullName evidence="2">SMP-30/Gluconolactonase/LRE-like region domain-containing protein</fullName>
    </recommendedName>
</protein>
<comment type="caution">
    <text evidence="3">The sequence shown here is derived from an EMBL/GenBank/DDBJ whole genome shotgun (WGS) entry which is preliminary data.</text>
</comment>
<dbReference type="Gene3D" id="2.120.10.30">
    <property type="entry name" value="TolB, C-terminal domain"/>
    <property type="match status" value="1"/>
</dbReference>
<dbReference type="InterPro" id="IPR013658">
    <property type="entry name" value="SGL"/>
</dbReference>
<gene>
    <name evidence="3" type="ORF">PCOR1329_LOCUS71295</name>
</gene>
<name>A0ABN9X073_9DINO</name>
<dbReference type="InterPro" id="IPR011042">
    <property type="entry name" value="6-blade_b-propeller_TolB-like"/>
</dbReference>
<dbReference type="SUPFAM" id="SSF63829">
    <property type="entry name" value="Calcium-dependent phosphotriesterase"/>
    <property type="match status" value="1"/>
</dbReference>
<dbReference type="PRINTS" id="PR01790">
    <property type="entry name" value="SMP30FAMILY"/>
</dbReference>
<dbReference type="InterPro" id="IPR005511">
    <property type="entry name" value="SMP-30"/>
</dbReference>
<accession>A0ABN9X073</accession>
<sequence>MAAAVPPSLVPSLVVDSRCELGEGPIWHAGRGELLYLDILAAKVYCFSPEKGSNIAEHDLSARTSIISTVVPVAGSNSEVLVGTKEGVALFDLDTKAWQPHPSNVNGEFVRMNDGKCDPQGRFWIGSIGRVGPDGADLAPHAAALYRLDSWGSGLVETLGGVTVSNGLAWSHDGRTMYYTDSLTFGVDAFDFHEASGEITNRRRIIDVCTDFPPVPDGCALDNEGKLWVACFGVGQVRRYDPDNGALLATVDLPHSTAGTECTACAFGGKDLDELYITTAHEFWPPERQAAMPNAGGLFKVSREELAKLGANITGMPTNWFKK</sequence>
<organism evidence="3 4">
    <name type="scientific">Prorocentrum cordatum</name>
    <dbReference type="NCBI Taxonomy" id="2364126"/>
    <lineage>
        <taxon>Eukaryota</taxon>
        <taxon>Sar</taxon>
        <taxon>Alveolata</taxon>
        <taxon>Dinophyceae</taxon>
        <taxon>Prorocentrales</taxon>
        <taxon>Prorocentraceae</taxon>
        <taxon>Prorocentrum</taxon>
    </lineage>
</organism>
<keyword evidence="4" id="KW-1185">Reference proteome</keyword>
<feature type="domain" description="SMP-30/Gluconolactonase/LRE-like region" evidence="2">
    <location>
        <begin position="21"/>
        <end position="281"/>
    </location>
</feature>